<reference evidence="2" key="1">
    <citation type="submission" date="2013-09" db="EMBL/GenBank/DDBJ databases">
        <title>The Genome Sequence of Anopheles culicifacies species A.</title>
        <authorList>
            <consortium name="The Broad Institute Genomics Platform"/>
            <person name="Neafsey D.E."/>
            <person name="Besansky N."/>
            <person name="Howell P."/>
            <person name="Walton C."/>
            <person name="Young S.K."/>
            <person name="Zeng Q."/>
            <person name="Gargeya S."/>
            <person name="Fitzgerald M."/>
            <person name="Haas B."/>
            <person name="Abouelleil A."/>
            <person name="Allen A.W."/>
            <person name="Alvarado L."/>
            <person name="Arachchi H.M."/>
            <person name="Berlin A.M."/>
            <person name="Chapman S.B."/>
            <person name="Gainer-Dewar J."/>
            <person name="Goldberg J."/>
            <person name="Griggs A."/>
            <person name="Gujja S."/>
            <person name="Hansen M."/>
            <person name="Howarth C."/>
            <person name="Imamovic A."/>
            <person name="Ireland A."/>
            <person name="Larimer J."/>
            <person name="McCowan C."/>
            <person name="Murphy C."/>
            <person name="Pearson M."/>
            <person name="Poon T.W."/>
            <person name="Priest M."/>
            <person name="Roberts A."/>
            <person name="Saif S."/>
            <person name="Shea T."/>
            <person name="Sisk P."/>
            <person name="Sykes S."/>
            <person name="Wortman J."/>
            <person name="Nusbaum C."/>
            <person name="Birren B."/>
        </authorList>
    </citation>
    <scope>NUCLEOTIDE SEQUENCE [LARGE SCALE GENOMIC DNA]</scope>
    <source>
        <strain evidence="2">A-37</strain>
    </source>
</reference>
<evidence type="ECO:0000313" key="1">
    <source>
        <dbReference type="EnsemblMetazoa" id="ACUA003398-PA"/>
    </source>
</evidence>
<sequence>MPIVHQRGDGVLRIDLDFLLWANYNVSTYYVRSGGFFTLLAELSPVRNFSSGPFIPASYSWIRFKIVSQPEGKRSDGNDQTYVRHRQMIRCGVRSLGKKVFQLLVLHLNMDVFIDLLVQCGDIEEQALVYNGTYLRIAWVECIILAKLLMKFGIVWQLARNTCNPSLNGWIRFQIVLDPSQHRHATQQTDVGDRQMIGSNKRTIFHERFQQFECLLQLLHHFIRWFQLFLQNTLHILDGSLVHYAIVEEQSLVHDRAYLRIFRIERIVFTVLFHQVDDDGIGGPISCRMPFTNRLIPYDDVSRSVPNISAMMTAVMPTYVPEASPNKPQNKLTIV</sequence>
<proteinExistence type="predicted"/>
<dbReference type="VEuPathDB" id="VectorBase:ACUA003398"/>
<protein>
    <submittedName>
        <fullName evidence="1">Uncharacterized protein</fullName>
    </submittedName>
</protein>
<keyword evidence="2" id="KW-1185">Reference proteome</keyword>
<name>A0A182LW53_9DIPT</name>
<dbReference type="AlphaFoldDB" id="A0A182LW53"/>
<organism evidence="1 2">
    <name type="scientific">Anopheles culicifacies</name>
    <dbReference type="NCBI Taxonomy" id="139723"/>
    <lineage>
        <taxon>Eukaryota</taxon>
        <taxon>Metazoa</taxon>
        <taxon>Ecdysozoa</taxon>
        <taxon>Arthropoda</taxon>
        <taxon>Hexapoda</taxon>
        <taxon>Insecta</taxon>
        <taxon>Pterygota</taxon>
        <taxon>Neoptera</taxon>
        <taxon>Endopterygota</taxon>
        <taxon>Diptera</taxon>
        <taxon>Nematocera</taxon>
        <taxon>Culicoidea</taxon>
        <taxon>Culicidae</taxon>
        <taxon>Anophelinae</taxon>
        <taxon>Anopheles</taxon>
        <taxon>culicifacies species complex</taxon>
    </lineage>
</organism>
<dbReference type="Proteomes" id="UP000075883">
    <property type="component" value="Unassembled WGS sequence"/>
</dbReference>
<accession>A0A182LW53</accession>
<dbReference type="EnsemblMetazoa" id="ACUA003398-RA">
    <property type="protein sequence ID" value="ACUA003398-PA"/>
    <property type="gene ID" value="ACUA003398"/>
</dbReference>
<reference evidence="1" key="2">
    <citation type="submission" date="2020-05" db="UniProtKB">
        <authorList>
            <consortium name="EnsemblMetazoa"/>
        </authorList>
    </citation>
    <scope>IDENTIFICATION</scope>
    <source>
        <strain evidence="1">A-37</strain>
    </source>
</reference>
<dbReference type="EMBL" id="AXCM01001801">
    <property type="status" value="NOT_ANNOTATED_CDS"/>
    <property type="molecule type" value="Genomic_DNA"/>
</dbReference>
<evidence type="ECO:0000313" key="2">
    <source>
        <dbReference type="Proteomes" id="UP000075883"/>
    </source>
</evidence>